<dbReference type="NCBIfam" id="NF005559">
    <property type="entry name" value="PRK07231.1"/>
    <property type="match status" value="1"/>
</dbReference>
<dbReference type="RefSeq" id="WP_264844197.1">
    <property type="nucleotide sequence ID" value="NZ_AP025628.1"/>
</dbReference>
<dbReference type="PRINTS" id="PR00080">
    <property type="entry name" value="SDRFAMILY"/>
</dbReference>
<dbReference type="InterPro" id="IPR036291">
    <property type="entry name" value="NAD(P)-bd_dom_sf"/>
</dbReference>
<keyword evidence="4" id="KW-1185">Reference proteome</keyword>
<dbReference type="GO" id="GO:0008206">
    <property type="term" value="P:bile acid metabolic process"/>
    <property type="evidence" value="ECO:0007669"/>
    <property type="project" value="UniProtKB-ARBA"/>
</dbReference>
<proteinExistence type="inferred from homology"/>
<dbReference type="Gene3D" id="3.40.50.720">
    <property type="entry name" value="NAD(P)-binding Rossmann-like Domain"/>
    <property type="match status" value="1"/>
</dbReference>
<dbReference type="PANTHER" id="PTHR42760">
    <property type="entry name" value="SHORT-CHAIN DEHYDROGENASES/REDUCTASES FAMILY MEMBER"/>
    <property type="match status" value="1"/>
</dbReference>
<organism evidence="3 4">
    <name type="scientific">Caldinitratiruptor microaerophilus</name>
    <dbReference type="NCBI Taxonomy" id="671077"/>
    <lineage>
        <taxon>Bacteria</taxon>
        <taxon>Bacillati</taxon>
        <taxon>Bacillota</taxon>
        <taxon>Clostridia</taxon>
        <taxon>Eubacteriales</taxon>
        <taxon>Symbiobacteriaceae</taxon>
        <taxon>Caldinitratiruptor</taxon>
    </lineage>
</organism>
<dbReference type="EMBL" id="AP025628">
    <property type="protein sequence ID" value="BDG60132.1"/>
    <property type="molecule type" value="Genomic_DNA"/>
</dbReference>
<keyword evidence="2" id="KW-0560">Oxidoreductase</keyword>
<comment type="similarity">
    <text evidence="1">Belongs to the short-chain dehydrogenases/reductases (SDR) family.</text>
</comment>
<reference evidence="3" key="1">
    <citation type="submission" date="2022-03" db="EMBL/GenBank/DDBJ databases">
        <title>Complete genome sequence of Caldinitratiruptor microaerophilus.</title>
        <authorList>
            <person name="Mukaiyama R."/>
            <person name="Nishiyama T."/>
            <person name="Ueda K."/>
        </authorList>
    </citation>
    <scope>NUCLEOTIDE SEQUENCE</scope>
    <source>
        <strain evidence="3">JCM 16183</strain>
    </source>
</reference>
<dbReference type="KEGG" id="cmic:caldi_12220"/>
<sequence>MELSGNVAFVTGAARGIGAAIARALVREGAAVVVADVLEAQGEHVASTLREAGGRAVYVHVDVRRPDEVDAAMARTLDTFGGLDILVNNAGVFYPSPFPQTEPFAEWYRVVEVIFHGTYHCSKRAAEVMIRQGRGGRIVNVTSVHEFLGERAATHYDAAKGAVGGMARAMACDLAPHGILVNNVAPGFVDTDMSVVNGVNELQTEDFRRVYIEGRRIPLARPARPEEVAEVVLFLCSPRNTYMTGTTVVVDGGLSITF</sequence>
<dbReference type="PANTHER" id="PTHR42760:SF133">
    <property type="entry name" value="3-OXOACYL-[ACYL-CARRIER-PROTEIN] REDUCTASE"/>
    <property type="match status" value="1"/>
</dbReference>
<name>A0AA35CM73_9FIRM</name>
<dbReference type="CDD" id="cd05233">
    <property type="entry name" value="SDR_c"/>
    <property type="match status" value="1"/>
</dbReference>
<dbReference type="FunFam" id="3.40.50.720:FF:000084">
    <property type="entry name" value="Short-chain dehydrogenase reductase"/>
    <property type="match status" value="1"/>
</dbReference>
<protein>
    <submittedName>
        <fullName evidence="3">Beta-ketoacyl-ACP reductase</fullName>
    </submittedName>
</protein>
<evidence type="ECO:0000256" key="1">
    <source>
        <dbReference type="ARBA" id="ARBA00006484"/>
    </source>
</evidence>
<gene>
    <name evidence="3" type="ORF">caldi_12220</name>
</gene>
<dbReference type="Proteomes" id="UP001163687">
    <property type="component" value="Chromosome"/>
</dbReference>
<dbReference type="SUPFAM" id="SSF51735">
    <property type="entry name" value="NAD(P)-binding Rossmann-fold domains"/>
    <property type="match status" value="1"/>
</dbReference>
<evidence type="ECO:0000313" key="4">
    <source>
        <dbReference type="Proteomes" id="UP001163687"/>
    </source>
</evidence>
<dbReference type="AlphaFoldDB" id="A0AA35CM73"/>
<dbReference type="PRINTS" id="PR00081">
    <property type="entry name" value="GDHRDH"/>
</dbReference>
<dbReference type="GO" id="GO:0016616">
    <property type="term" value="F:oxidoreductase activity, acting on the CH-OH group of donors, NAD or NADP as acceptor"/>
    <property type="evidence" value="ECO:0007669"/>
    <property type="project" value="TreeGrafter"/>
</dbReference>
<evidence type="ECO:0000313" key="3">
    <source>
        <dbReference type="EMBL" id="BDG60132.1"/>
    </source>
</evidence>
<accession>A0AA35CM73</accession>
<dbReference type="InterPro" id="IPR002347">
    <property type="entry name" value="SDR_fam"/>
</dbReference>
<dbReference type="Pfam" id="PF13561">
    <property type="entry name" value="adh_short_C2"/>
    <property type="match status" value="1"/>
</dbReference>
<evidence type="ECO:0000256" key="2">
    <source>
        <dbReference type="ARBA" id="ARBA00023002"/>
    </source>
</evidence>